<evidence type="ECO:0000313" key="2">
    <source>
        <dbReference type="Proteomes" id="UP000289340"/>
    </source>
</evidence>
<accession>A0A445FD77</accession>
<reference evidence="1 2" key="1">
    <citation type="submission" date="2018-09" db="EMBL/GenBank/DDBJ databases">
        <title>A high-quality reference genome of wild soybean provides a powerful tool to mine soybean genomes.</title>
        <authorList>
            <person name="Xie M."/>
            <person name="Chung C.Y.L."/>
            <person name="Li M.-W."/>
            <person name="Wong F.-L."/>
            <person name="Chan T.-F."/>
            <person name="Lam H.-M."/>
        </authorList>
    </citation>
    <scope>NUCLEOTIDE SEQUENCE [LARGE SCALE GENOMIC DNA]</scope>
    <source>
        <strain evidence="2">cv. W05</strain>
        <tissue evidence="1">Hypocotyl of etiolated seedlings</tissue>
    </source>
</reference>
<gene>
    <name evidence="1" type="ORF">D0Y65_050708</name>
</gene>
<keyword evidence="2" id="KW-1185">Reference proteome</keyword>
<sequence>MDSNSYYWDKVLQVILVVISWPGISAWGTVGDGGSKETQLRPLSPKLDSISMFDPLVNNQRVPREEDHKRCLNVMTWNKSHFGSKFKQGQLCVGDPDGGGAEEDLYGVKCIKALRVTIFRVCQNLMLLRFGAHDLQQ</sequence>
<name>A0A445FD77_GLYSO</name>
<dbReference type="Proteomes" id="UP000289340">
    <property type="component" value="Chromosome 19"/>
</dbReference>
<dbReference type="AlphaFoldDB" id="A0A445FD77"/>
<evidence type="ECO:0000313" key="1">
    <source>
        <dbReference type="EMBL" id="RZB46774.1"/>
    </source>
</evidence>
<protein>
    <submittedName>
        <fullName evidence="1">Uncharacterized protein</fullName>
    </submittedName>
</protein>
<proteinExistence type="predicted"/>
<organism evidence="1 2">
    <name type="scientific">Glycine soja</name>
    <name type="common">Wild soybean</name>
    <dbReference type="NCBI Taxonomy" id="3848"/>
    <lineage>
        <taxon>Eukaryota</taxon>
        <taxon>Viridiplantae</taxon>
        <taxon>Streptophyta</taxon>
        <taxon>Embryophyta</taxon>
        <taxon>Tracheophyta</taxon>
        <taxon>Spermatophyta</taxon>
        <taxon>Magnoliopsida</taxon>
        <taxon>eudicotyledons</taxon>
        <taxon>Gunneridae</taxon>
        <taxon>Pentapetalae</taxon>
        <taxon>rosids</taxon>
        <taxon>fabids</taxon>
        <taxon>Fabales</taxon>
        <taxon>Fabaceae</taxon>
        <taxon>Papilionoideae</taxon>
        <taxon>50 kb inversion clade</taxon>
        <taxon>NPAAA clade</taxon>
        <taxon>indigoferoid/millettioid clade</taxon>
        <taxon>Phaseoleae</taxon>
        <taxon>Glycine</taxon>
        <taxon>Glycine subgen. Soja</taxon>
    </lineage>
</organism>
<dbReference type="EMBL" id="QZWG01000019">
    <property type="protein sequence ID" value="RZB46774.1"/>
    <property type="molecule type" value="Genomic_DNA"/>
</dbReference>
<comment type="caution">
    <text evidence="1">The sequence shown here is derived from an EMBL/GenBank/DDBJ whole genome shotgun (WGS) entry which is preliminary data.</text>
</comment>